<dbReference type="PANTHER" id="PTHR30404">
    <property type="entry name" value="N-ACETYLMURAMOYL-L-ALANINE AMIDASE"/>
    <property type="match status" value="1"/>
</dbReference>
<dbReference type="SUPFAM" id="SSF53187">
    <property type="entry name" value="Zn-dependent exopeptidases"/>
    <property type="match status" value="1"/>
</dbReference>
<evidence type="ECO:0000259" key="4">
    <source>
        <dbReference type="SMART" id="SM00646"/>
    </source>
</evidence>
<evidence type="ECO:0000313" key="5">
    <source>
        <dbReference type="EMBL" id="MCA9379357.1"/>
    </source>
</evidence>
<dbReference type="InterPro" id="IPR002508">
    <property type="entry name" value="MurNAc-LAA_cat"/>
</dbReference>
<dbReference type="Gene3D" id="3.40.630.40">
    <property type="entry name" value="Zn-dependent exopeptidases"/>
    <property type="match status" value="1"/>
</dbReference>
<proteinExistence type="predicted"/>
<dbReference type="InterPro" id="IPR050695">
    <property type="entry name" value="N-acetylmuramoyl_amidase_3"/>
</dbReference>
<dbReference type="GO" id="GO:0008745">
    <property type="term" value="F:N-acetylmuramoyl-L-alanine amidase activity"/>
    <property type="evidence" value="ECO:0007669"/>
    <property type="project" value="InterPro"/>
</dbReference>
<organism evidence="5 6">
    <name type="scientific">Candidatus Dojkabacteria bacterium</name>
    <dbReference type="NCBI Taxonomy" id="2099670"/>
    <lineage>
        <taxon>Bacteria</taxon>
        <taxon>Candidatus Dojkabacteria</taxon>
    </lineage>
</organism>
<feature type="domain" description="MurNAc-LAA" evidence="4">
    <location>
        <begin position="68"/>
        <end position="178"/>
    </location>
</feature>
<feature type="compositionally biased region" description="Polar residues" evidence="3">
    <location>
        <begin position="390"/>
        <end position="407"/>
    </location>
</feature>
<dbReference type="GO" id="GO:0009253">
    <property type="term" value="P:peptidoglycan catabolic process"/>
    <property type="evidence" value="ECO:0007669"/>
    <property type="project" value="InterPro"/>
</dbReference>
<reference evidence="5" key="2">
    <citation type="journal article" date="2021" name="Microbiome">
        <title>Successional dynamics and alternative stable states in a saline activated sludge microbial community over 9 years.</title>
        <authorList>
            <person name="Wang Y."/>
            <person name="Ye J."/>
            <person name="Ju F."/>
            <person name="Liu L."/>
            <person name="Boyd J.A."/>
            <person name="Deng Y."/>
            <person name="Parks D.H."/>
            <person name="Jiang X."/>
            <person name="Yin X."/>
            <person name="Woodcroft B.J."/>
            <person name="Tyson G.W."/>
            <person name="Hugenholtz P."/>
            <person name="Polz M.F."/>
            <person name="Zhang T."/>
        </authorList>
    </citation>
    <scope>NUCLEOTIDE SEQUENCE</scope>
    <source>
        <strain evidence="5">HKST-UBA12</strain>
    </source>
</reference>
<keyword evidence="1" id="KW-0378">Hydrolase</keyword>
<dbReference type="Proteomes" id="UP000760819">
    <property type="component" value="Unassembled WGS sequence"/>
</dbReference>
<dbReference type="SMART" id="SM00646">
    <property type="entry name" value="Ami_3"/>
    <property type="match status" value="1"/>
</dbReference>
<dbReference type="GO" id="GO:0030288">
    <property type="term" value="C:outer membrane-bounded periplasmic space"/>
    <property type="evidence" value="ECO:0007669"/>
    <property type="project" value="TreeGrafter"/>
</dbReference>
<dbReference type="EMBL" id="JAGQLI010000154">
    <property type="protein sequence ID" value="MCA9379357.1"/>
    <property type="molecule type" value="Genomic_DNA"/>
</dbReference>
<comment type="caution">
    <text evidence="5">The sequence shown here is derived from an EMBL/GenBank/DDBJ whole genome shotgun (WGS) entry which is preliminary data.</text>
</comment>
<dbReference type="CDD" id="cd02696">
    <property type="entry name" value="MurNAc-LAA"/>
    <property type="match status" value="1"/>
</dbReference>
<feature type="region of interest" description="Disordered" evidence="3">
    <location>
        <begin position="386"/>
        <end position="423"/>
    </location>
</feature>
<dbReference type="Pfam" id="PF01520">
    <property type="entry name" value="Amidase_3"/>
    <property type="match status" value="1"/>
</dbReference>
<feature type="compositionally biased region" description="Pro residues" evidence="3">
    <location>
        <begin position="224"/>
        <end position="243"/>
    </location>
</feature>
<feature type="coiled-coil region" evidence="2">
    <location>
        <begin position="311"/>
        <end position="373"/>
    </location>
</feature>
<keyword evidence="2" id="KW-0175">Coiled coil</keyword>
<accession>A0A955I677</accession>
<reference evidence="5" key="1">
    <citation type="submission" date="2020-04" db="EMBL/GenBank/DDBJ databases">
        <authorList>
            <person name="Zhang T."/>
        </authorList>
    </citation>
    <scope>NUCLEOTIDE SEQUENCE</scope>
    <source>
        <strain evidence="5">HKST-UBA12</strain>
    </source>
</reference>
<sequence>MSRVIISAGHTVMDPGQIYQDLREADLTRQIAPKIIPYIEKAKVEVKGVPLDLPLLQRLEWINNTGYTDADGDVCVEIHVNDGNKRGIEAWFLGEGGNNSQKLAKVLLDTITEETGYQTQGIHPEHEHELRSLTFLNRSNPTTVLLETLYIDNEEDIKILKDDAKLEELARSIAKGILRYLGKDLEGNDLPGDQKPKYDELRPVPRKQQDDMFGDLDSMFAGMPTPPPMPQMQPPVAPKPFSPSPQALPTSSFGSPAMPGGSGTMMDREQRKQMVTEVYTQGLGREPTQSDLNYFLNSGISKPDLLEKIFKSQEHVDLVKSKQELEELKKECDDLRSQTTKSKAEAVESKEMLASLQQLLAHKNKSIADLEGAVYSKHGMHSAALEIAGQGQSLGETSAPASTPSPQNRRERLFHNLSKRLSK</sequence>
<dbReference type="AlphaFoldDB" id="A0A955I677"/>
<protein>
    <submittedName>
        <fullName evidence="5">N-acetylmuramoyl-L-alanine amidase</fullName>
    </submittedName>
</protein>
<feature type="region of interest" description="Disordered" evidence="3">
    <location>
        <begin position="224"/>
        <end position="267"/>
    </location>
</feature>
<name>A0A955I677_9BACT</name>
<evidence type="ECO:0000256" key="2">
    <source>
        <dbReference type="SAM" id="Coils"/>
    </source>
</evidence>
<gene>
    <name evidence="5" type="ORF">KC640_02925</name>
</gene>
<feature type="region of interest" description="Disordered" evidence="3">
    <location>
        <begin position="184"/>
        <end position="210"/>
    </location>
</feature>
<evidence type="ECO:0000313" key="6">
    <source>
        <dbReference type="Proteomes" id="UP000760819"/>
    </source>
</evidence>
<evidence type="ECO:0000256" key="1">
    <source>
        <dbReference type="ARBA" id="ARBA00022801"/>
    </source>
</evidence>
<evidence type="ECO:0000256" key="3">
    <source>
        <dbReference type="SAM" id="MobiDB-lite"/>
    </source>
</evidence>
<dbReference type="PANTHER" id="PTHR30404:SF0">
    <property type="entry name" value="N-ACETYLMURAMOYL-L-ALANINE AMIDASE AMIC"/>
    <property type="match status" value="1"/>
</dbReference>